<gene>
    <name evidence="2" type="ORF">OXX778_LOCUS11628</name>
</gene>
<feature type="region of interest" description="Disordered" evidence="1">
    <location>
        <begin position="80"/>
        <end position="102"/>
    </location>
</feature>
<protein>
    <submittedName>
        <fullName evidence="2">Uncharacterized protein</fullName>
    </submittedName>
</protein>
<accession>A0A813ZWE9</accession>
<keyword evidence="3" id="KW-1185">Reference proteome</keyword>
<evidence type="ECO:0000313" key="3">
    <source>
        <dbReference type="Proteomes" id="UP000663879"/>
    </source>
</evidence>
<comment type="caution">
    <text evidence="2">The sequence shown here is derived from an EMBL/GenBank/DDBJ whole genome shotgun (WGS) entry which is preliminary data.</text>
</comment>
<evidence type="ECO:0000313" key="2">
    <source>
        <dbReference type="EMBL" id="CAF0905608.1"/>
    </source>
</evidence>
<dbReference type="OrthoDB" id="10537163at2759"/>
<organism evidence="2 3">
    <name type="scientific">Brachionus calyciflorus</name>
    <dbReference type="NCBI Taxonomy" id="104777"/>
    <lineage>
        <taxon>Eukaryota</taxon>
        <taxon>Metazoa</taxon>
        <taxon>Spiralia</taxon>
        <taxon>Gnathifera</taxon>
        <taxon>Rotifera</taxon>
        <taxon>Eurotatoria</taxon>
        <taxon>Monogononta</taxon>
        <taxon>Pseudotrocha</taxon>
        <taxon>Ploima</taxon>
        <taxon>Brachionidae</taxon>
        <taxon>Brachionus</taxon>
    </lineage>
</organism>
<evidence type="ECO:0000256" key="1">
    <source>
        <dbReference type="SAM" id="MobiDB-lite"/>
    </source>
</evidence>
<dbReference type="Proteomes" id="UP000663879">
    <property type="component" value="Unassembled WGS sequence"/>
</dbReference>
<reference evidence="2" key="1">
    <citation type="submission" date="2021-02" db="EMBL/GenBank/DDBJ databases">
        <authorList>
            <person name="Nowell W R."/>
        </authorList>
    </citation>
    <scope>NUCLEOTIDE SEQUENCE</scope>
    <source>
        <strain evidence="2">Ploen Becks lab</strain>
    </source>
</reference>
<name>A0A813ZWE9_9BILA</name>
<dbReference type="EMBL" id="CAJNOC010001992">
    <property type="protein sequence ID" value="CAF0905608.1"/>
    <property type="molecule type" value="Genomic_DNA"/>
</dbReference>
<proteinExistence type="predicted"/>
<feature type="compositionally biased region" description="Polar residues" evidence="1">
    <location>
        <begin position="93"/>
        <end position="102"/>
    </location>
</feature>
<dbReference type="AlphaFoldDB" id="A0A813ZWE9"/>
<feature type="compositionally biased region" description="Basic and acidic residues" evidence="1">
    <location>
        <begin position="80"/>
        <end position="92"/>
    </location>
</feature>
<sequence length="382" mass="44893">MSFEIDELVPLVNVIRSASFDTQRKKTDSNFFIKNDPSFMNVKQISTTNLIPSLNYFNSRTTLNRDLLSDKIIKDDSKSNQKINFEKPHEPKLTQTLKKSSSEPNLAQDRTYCFCSTKKSCKNVKKRNSCSFTQFSIIKFLKYLTTFQSCRSGKNLKKTSQSTFYGRSVSLDWINNQNFSHYKKVNNFSKKSFFRRKKLDSKCSNNIRIMSSSTQSIGSFSELETLDSNDILKQNRSHSCFARYSNNISLKESFANLNRIKNQDIIEEAINLKETKVDQNLMLKPIKKTESKRSFLSFRSYIRQKKSSEVSTPCIDKIDLRDFNEKKAEITDRILHKFLESNRLSCRRYAVCSRIDKLYHKKQLINYMEYLLREDYIQNFLM</sequence>